<evidence type="ECO:0000256" key="6">
    <source>
        <dbReference type="ARBA" id="ARBA00022840"/>
    </source>
</evidence>
<protein>
    <submittedName>
        <fullName evidence="8">Nucleolar RNA helicase 2</fullName>
    </submittedName>
</protein>
<comment type="subcellular location">
    <subcellularLocation>
        <location evidence="1">Cytoplasm</location>
    </subcellularLocation>
</comment>
<organism evidence="8 9">
    <name type="scientific">Clonorchis sinensis</name>
    <name type="common">Chinese liver fluke</name>
    <dbReference type="NCBI Taxonomy" id="79923"/>
    <lineage>
        <taxon>Eukaryota</taxon>
        <taxon>Metazoa</taxon>
        <taxon>Spiralia</taxon>
        <taxon>Lophotrochozoa</taxon>
        <taxon>Platyhelminthes</taxon>
        <taxon>Trematoda</taxon>
        <taxon>Digenea</taxon>
        <taxon>Opisthorchiida</taxon>
        <taxon>Opisthorchiata</taxon>
        <taxon>Opisthorchiidae</taxon>
        <taxon>Clonorchis</taxon>
    </lineage>
</organism>
<accession>A0A3R7CTH2</accession>
<dbReference type="GO" id="GO:0005829">
    <property type="term" value="C:cytosol"/>
    <property type="evidence" value="ECO:0007669"/>
    <property type="project" value="TreeGrafter"/>
</dbReference>
<reference evidence="8 9" key="1">
    <citation type="journal article" date="2018" name="Biotechnol. Adv.">
        <title>Improved genomic resources and new bioinformatic workflow for the carcinogenic parasite Clonorchis sinensis: Biotechnological implications.</title>
        <authorList>
            <person name="Wang D."/>
            <person name="Korhonen P.K."/>
            <person name="Gasser R.B."/>
            <person name="Young N.D."/>
        </authorList>
    </citation>
    <scope>NUCLEOTIDE SEQUENCE [LARGE SCALE GENOMIC DNA]</scope>
    <source>
        <strain evidence="8">Cs-k2</strain>
    </source>
</reference>
<comment type="similarity">
    <text evidence="2">Belongs to the DEAD box helicase family. DDX21/DDX50 subfamily.</text>
</comment>
<dbReference type="InterPro" id="IPR012562">
    <property type="entry name" value="GUCT"/>
</dbReference>
<comment type="caution">
    <text evidence="8">The sequence shown here is derived from an EMBL/GenBank/DDBJ whole genome shotgun (WGS) entry which is preliminary data.</text>
</comment>
<gene>
    <name evidence="8" type="ORF">CSKR_114069</name>
</gene>
<evidence type="ECO:0000313" key="9">
    <source>
        <dbReference type="Proteomes" id="UP000286415"/>
    </source>
</evidence>
<evidence type="ECO:0000256" key="3">
    <source>
        <dbReference type="ARBA" id="ARBA00022741"/>
    </source>
</evidence>
<dbReference type="PANTHER" id="PTHR47959">
    <property type="entry name" value="ATP-DEPENDENT RNA HELICASE RHLE-RELATED"/>
    <property type="match status" value="1"/>
</dbReference>
<keyword evidence="5 8" id="KW-0347">Helicase</keyword>
<dbReference type="GO" id="GO:0005524">
    <property type="term" value="F:ATP binding"/>
    <property type="evidence" value="ECO:0007669"/>
    <property type="project" value="UniProtKB-KW"/>
</dbReference>
<dbReference type="InParanoid" id="A0A3R7CTH2"/>
<feature type="compositionally biased region" description="Gly residues" evidence="7">
    <location>
        <begin position="702"/>
        <end position="711"/>
    </location>
</feature>
<dbReference type="Pfam" id="PF08152">
    <property type="entry name" value="GUCT"/>
    <property type="match status" value="1"/>
</dbReference>
<dbReference type="InterPro" id="IPR050079">
    <property type="entry name" value="DEAD_box_RNA_helicase"/>
</dbReference>
<dbReference type="InterPro" id="IPR027417">
    <property type="entry name" value="P-loop_NTPase"/>
</dbReference>
<dbReference type="CDD" id="cd12937">
    <property type="entry name" value="GUCT_RH7_like"/>
    <property type="match status" value="1"/>
</dbReference>
<dbReference type="SMART" id="SM00490">
    <property type="entry name" value="HELICc"/>
    <property type="match status" value="1"/>
</dbReference>
<feature type="region of interest" description="Disordered" evidence="7">
    <location>
        <begin position="668"/>
        <end position="757"/>
    </location>
</feature>
<feature type="compositionally biased region" description="Basic residues" evidence="7">
    <location>
        <begin position="743"/>
        <end position="757"/>
    </location>
</feature>
<dbReference type="Gene3D" id="3.40.50.300">
    <property type="entry name" value="P-loop containing nucleotide triphosphate hydrolases"/>
    <property type="match status" value="2"/>
</dbReference>
<dbReference type="SUPFAM" id="SSF52540">
    <property type="entry name" value="P-loop containing nucleoside triphosphate hydrolases"/>
    <property type="match status" value="1"/>
</dbReference>
<dbReference type="InterPro" id="IPR044742">
    <property type="entry name" value="DEAD/DEAH_RhlB"/>
</dbReference>
<keyword evidence="6" id="KW-0067">ATP-binding</keyword>
<reference evidence="8 9" key="2">
    <citation type="journal article" date="2021" name="Genomics">
        <title>High-quality reference genome for Clonorchis sinensis.</title>
        <authorList>
            <person name="Young N.D."/>
            <person name="Stroehlein A.J."/>
            <person name="Kinkar L."/>
            <person name="Wang T."/>
            <person name="Sohn W.M."/>
            <person name="Chang B.C.H."/>
            <person name="Kaur P."/>
            <person name="Weisz D."/>
            <person name="Dudchenko O."/>
            <person name="Aiden E.L."/>
            <person name="Korhonen P.K."/>
            <person name="Gasser R.B."/>
        </authorList>
    </citation>
    <scope>NUCLEOTIDE SEQUENCE [LARGE SCALE GENOMIC DNA]</scope>
    <source>
        <strain evidence="8">Cs-k2</strain>
    </source>
</reference>
<evidence type="ECO:0000313" key="8">
    <source>
        <dbReference type="EMBL" id="KAG5443678.1"/>
    </source>
</evidence>
<evidence type="ECO:0000256" key="2">
    <source>
        <dbReference type="ARBA" id="ARBA00006517"/>
    </source>
</evidence>
<dbReference type="SMART" id="SM00487">
    <property type="entry name" value="DEXDc"/>
    <property type="match status" value="1"/>
</dbReference>
<evidence type="ECO:0000256" key="5">
    <source>
        <dbReference type="ARBA" id="ARBA00022806"/>
    </source>
</evidence>
<keyword evidence="9" id="KW-1185">Reference proteome</keyword>
<dbReference type="Proteomes" id="UP000286415">
    <property type="component" value="Unassembled WGS sequence"/>
</dbReference>
<dbReference type="PROSITE" id="PS51192">
    <property type="entry name" value="HELICASE_ATP_BIND_1"/>
    <property type="match status" value="1"/>
</dbReference>
<keyword evidence="3" id="KW-0547">Nucleotide-binding</keyword>
<dbReference type="SUPFAM" id="SSF54928">
    <property type="entry name" value="RNA-binding domain, RBD"/>
    <property type="match status" value="1"/>
</dbReference>
<proteinExistence type="inferred from homology"/>
<dbReference type="Gene3D" id="3.30.70.2280">
    <property type="match status" value="1"/>
</dbReference>
<dbReference type="GO" id="GO:0016787">
    <property type="term" value="F:hydrolase activity"/>
    <property type="evidence" value="ECO:0007669"/>
    <property type="project" value="UniProtKB-KW"/>
</dbReference>
<dbReference type="OrthoDB" id="4255at2759"/>
<dbReference type="Pfam" id="PF00271">
    <property type="entry name" value="Helicase_C"/>
    <property type="match status" value="1"/>
</dbReference>
<name>A0A3R7CTH2_CLOSI</name>
<dbReference type="EMBL" id="NIRI02000056">
    <property type="protein sequence ID" value="KAG5443678.1"/>
    <property type="molecule type" value="Genomic_DNA"/>
</dbReference>
<evidence type="ECO:0000256" key="1">
    <source>
        <dbReference type="ARBA" id="ARBA00004496"/>
    </source>
</evidence>
<evidence type="ECO:0000256" key="4">
    <source>
        <dbReference type="ARBA" id="ARBA00022801"/>
    </source>
</evidence>
<dbReference type="PANTHER" id="PTHR47959:SF19">
    <property type="entry name" value="NUCLEOLAR RNA HELICASE 2-A"/>
    <property type="match status" value="1"/>
</dbReference>
<dbReference type="CDD" id="cd00268">
    <property type="entry name" value="DEADc"/>
    <property type="match status" value="1"/>
</dbReference>
<evidence type="ECO:0000256" key="7">
    <source>
        <dbReference type="SAM" id="MobiDB-lite"/>
    </source>
</evidence>
<sequence length="757" mass="84821">MTEQFEEQFNWPAKRPLGLGHMGQCNLRLNHLVLMMENPTFPLHPRERLSYEESSVCKGLPFEPHEKCWVCTTDPTKGVTMVASLSPSSSEGDFTRYSISLRVVRRLQNRGIKELFPVQYKTFDMIMAGADVVVLARTGTGKTLAFTIPITEMLLKNSDAHTEKGRSPKVLVLAPTRELVTQISSDFQSLCEDDFSVLTVYGGVPLGPQCNSLRRGVDVLIGTPGRVIDLMERGVLCLDSVKHVVLDEVDRMLDMGFHKDVESIIAHLYEGESRQTSDGKPQTLLFSATMAPWVSSVAKRYLSDDTRHISFIEEQQNKTALNVTHLALPCPFQERAATLADVIRTYCTRKKSRCIVFCERKKDADELAAHSAMSADCHVFHGDVPQDKRELILQKFREGKYRTLITTNVAARGLDVPEVDLVVQCHPPRDVEDYIHRSGRTGRAEKCGTSIVFHSPRERGLLAMIEQRAGIKFRRIAAPTLHDIIGAWGGELVQSFTAVPESTWSAFLPIAKRLVRELGAHSETEETNLQEQQEGVKSKKHKCRAVPDENESPLRPPKSATTLRVLCCALARLSGKDSVVETRSLLNSRSGFTTYKLEFPMVAYRKGLAYDMLRGTLSEDILNSISNMTFIEGRKGVVFDLPTNLNETVSSNWNKAQTSATLEVLTELPELEHEDNSNEHPRGRFNGGNTRGQPWRSSSRGWRGGRGGGGPTNRLSFSRQSEVGDRRGQKHSLVDSTESTNFKRPRSNFHQHTKFDD</sequence>
<dbReference type="InterPro" id="IPR001650">
    <property type="entry name" value="Helicase_C-like"/>
</dbReference>
<dbReference type="InterPro" id="IPR011545">
    <property type="entry name" value="DEAD/DEAH_box_helicase_dom"/>
</dbReference>
<keyword evidence="4" id="KW-0378">Hydrolase</keyword>
<dbReference type="CDD" id="cd18787">
    <property type="entry name" value="SF2_C_DEAD"/>
    <property type="match status" value="1"/>
</dbReference>
<dbReference type="InterPro" id="IPR014001">
    <property type="entry name" value="Helicase_ATP-bd"/>
</dbReference>
<dbReference type="InterPro" id="IPR035979">
    <property type="entry name" value="RBD_domain_sf"/>
</dbReference>
<dbReference type="GO" id="GO:0005730">
    <property type="term" value="C:nucleolus"/>
    <property type="evidence" value="ECO:0007669"/>
    <property type="project" value="UniProtKB-SubCell"/>
</dbReference>
<dbReference type="PROSITE" id="PS51194">
    <property type="entry name" value="HELICASE_CTER"/>
    <property type="match status" value="1"/>
</dbReference>
<dbReference type="STRING" id="79923.A0A3R7CTH2"/>
<dbReference type="AlphaFoldDB" id="A0A3R7CTH2"/>
<dbReference type="Pfam" id="PF00270">
    <property type="entry name" value="DEAD"/>
    <property type="match status" value="1"/>
</dbReference>
<dbReference type="GO" id="GO:0003724">
    <property type="term" value="F:RNA helicase activity"/>
    <property type="evidence" value="ECO:0007669"/>
    <property type="project" value="UniProtKB-EC"/>
</dbReference>
<feature type="region of interest" description="Disordered" evidence="7">
    <location>
        <begin position="522"/>
        <end position="557"/>
    </location>
</feature>
<feature type="compositionally biased region" description="Basic and acidic residues" evidence="7">
    <location>
        <begin position="670"/>
        <end position="682"/>
    </location>
</feature>
<dbReference type="GO" id="GO:0003723">
    <property type="term" value="F:RNA binding"/>
    <property type="evidence" value="ECO:0007669"/>
    <property type="project" value="UniProtKB-KW"/>
</dbReference>